<dbReference type="RefSeq" id="WP_345705107.1">
    <property type="nucleotide sequence ID" value="NZ_BAABKV010000001.1"/>
</dbReference>
<sequence>MRPISLPRRRTVLSAAAAATAGAALARPAAAFAAPAYDLPADRTAAREIRDEFVHSWEGYKQAAWGYDEVRPVSGTHNDFFAGGHSFGLSIVEALDTLWLMELDDDVRLGADWIEAHLDPAADADVQVFEAVIRLVGGLLAGHLCTGRQALLDRCRELADRLLPAFTRSPTGMPYRYVNLRTGAVSGTTSPLAEIGSNILEFGLLSQLTGDQKYWDAAKRAMRAVVQRRSGIDLLGTSLHIETGRWKDTTSCAPNPPVDSFYEYLWAGAELFGDGELRDWYRLLTDAVARRQLEQRGGYAWYRQVDYASGKTVGRQASELGSFYAGLLGKGGDLAAARDYYGTWTMILGNNAVVPEAIDYGSASVVSGRNDLRPEYVNSSFDLWRLTGEASFKETAYRYFQGLRDNLRVPGGYTVADEVSPVRRGDLTPGYWFAENPKYLYLMFAAAPRFDYRSGLLSTEGKLLRGAVRG</sequence>
<protein>
    <submittedName>
        <fullName evidence="6">Glycoside hydrolase family 47 protein</fullName>
    </submittedName>
</protein>
<feature type="chain" id="PRO_5046400208" evidence="5">
    <location>
        <begin position="27"/>
        <end position="470"/>
    </location>
</feature>
<comment type="similarity">
    <text evidence="2">Belongs to the glycosyl hydrolase 47 family.</text>
</comment>
<organism evidence="6 7">
    <name type="scientific">Kitasatospora paranensis</name>
    <dbReference type="NCBI Taxonomy" id="258053"/>
    <lineage>
        <taxon>Bacteria</taxon>
        <taxon>Bacillati</taxon>
        <taxon>Actinomycetota</taxon>
        <taxon>Actinomycetes</taxon>
        <taxon>Kitasatosporales</taxon>
        <taxon>Streptomycetaceae</taxon>
        <taxon>Kitasatospora</taxon>
    </lineage>
</organism>
<keyword evidence="3" id="KW-0256">Endoplasmic reticulum</keyword>
<dbReference type="PRINTS" id="PR00747">
    <property type="entry name" value="GLYHDRLASE47"/>
</dbReference>
<evidence type="ECO:0000256" key="1">
    <source>
        <dbReference type="ARBA" id="ARBA00004240"/>
    </source>
</evidence>
<feature type="signal peptide" evidence="5">
    <location>
        <begin position="1"/>
        <end position="26"/>
    </location>
</feature>
<evidence type="ECO:0000256" key="3">
    <source>
        <dbReference type="ARBA" id="ARBA00022824"/>
    </source>
</evidence>
<evidence type="ECO:0000313" key="7">
    <source>
        <dbReference type="Proteomes" id="UP001596435"/>
    </source>
</evidence>
<dbReference type="PROSITE" id="PS51318">
    <property type="entry name" value="TAT"/>
    <property type="match status" value="1"/>
</dbReference>
<evidence type="ECO:0000256" key="2">
    <source>
        <dbReference type="ARBA" id="ARBA00007658"/>
    </source>
</evidence>
<dbReference type="InterPro" id="IPR036026">
    <property type="entry name" value="Seven-hairpin_glycosidases"/>
</dbReference>
<proteinExistence type="inferred from homology"/>
<dbReference type="InterPro" id="IPR006311">
    <property type="entry name" value="TAT_signal"/>
</dbReference>
<evidence type="ECO:0000313" key="6">
    <source>
        <dbReference type="EMBL" id="MFC7180560.1"/>
    </source>
</evidence>
<keyword evidence="5" id="KW-0732">Signal</keyword>
<keyword evidence="7" id="KW-1185">Reference proteome</keyword>
<dbReference type="Proteomes" id="UP001596435">
    <property type="component" value="Unassembled WGS sequence"/>
</dbReference>
<evidence type="ECO:0000256" key="5">
    <source>
        <dbReference type="SAM" id="SignalP"/>
    </source>
</evidence>
<keyword evidence="6" id="KW-0378">Hydrolase</keyword>
<dbReference type="InterPro" id="IPR001382">
    <property type="entry name" value="Glyco_hydro_47"/>
</dbReference>
<dbReference type="GO" id="GO:0016787">
    <property type="term" value="F:hydrolase activity"/>
    <property type="evidence" value="ECO:0007669"/>
    <property type="project" value="UniProtKB-KW"/>
</dbReference>
<dbReference type="SUPFAM" id="SSF48225">
    <property type="entry name" value="Seven-hairpin glycosidases"/>
    <property type="match status" value="1"/>
</dbReference>
<keyword evidence="4" id="KW-0325">Glycoprotein</keyword>
<evidence type="ECO:0000256" key="4">
    <source>
        <dbReference type="ARBA" id="ARBA00023180"/>
    </source>
</evidence>
<dbReference type="PANTHER" id="PTHR45679">
    <property type="entry name" value="ER DEGRADATION-ENHANCING ALPHA-MANNOSIDASE-LIKE PROTEIN 2"/>
    <property type="match status" value="1"/>
</dbReference>
<comment type="caution">
    <text evidence="6">The sequence shown here is derived from an EMBL/GenBank/DDBJ whole genome shotgun (WGS) entry which is preliminary data.</text>
</comment>
<gene>
    <name evidence="6" type="ORF">ACFQMG_13450</name>
</gene>
<dbReference type="EMBL" id="JBHTAJ010000021">
    <property type="protein sequence ID" value="MFC7180560.1"/>
    <property type="molecule type" value="Genomic_DNA"/>
</dbReference>
<dbReference type="InterPro" id="IPR012341">
    <property type="entry name" value="6hp_glycosidase-like_sf"/>
</dbReference>
<comment type="subcellular location">
    <subcellularLocation>
        <location evidence="1">Endoplasmic reticulum</location>
    </subcellularLocation>
</comment>
<reference evidence="7" key="1">
    <citation type="journal article" date="2019" name="Int. J. Syst. Evol. Microbiol.">
        <title>The Global Catalogue of Microorganisms (GCM) 10K type strain sequencing project: providing services to taxonomists for standard genome sequencing and annotation.</title>
        <authorList>
            <consortium name="The Broad Institute Genomics Platform"/>
            <consortium name="The Broad Institute Genome Sequencing Center for Infectious Disease"/>
            <person name="Wu L."/>
            <person name="Ma J."/>
        </authorList>
    </citation>
    <scope>NUCLEOTIDE SEQUENCE [LARGE SCALE GENOMIC DNA]</scope>
    <source>
        <strain evidence="7">CGMCC 1.12859</strain>
    </source>
</reference>
<name>A0ABW2FTG6_9ACTN</name>
<dbReference type="InterPro" id="IPR044674">
    <property type="entry name" value="EDEM1/2/3"/>
</dbReference>
<dbReference type="Gene3D" id="1.50.10.10">
    <property type="match status" value="1"/>
</dbReference>
<accession>A0ABW2FTG6</accession>
<dbReference type="PANTHER" id="PTHR45679:SF5">
    <property type="entry name" value="ER DEGRADATION-ENHANCING ALPHA-MANNOSIDASE-LIKE PROTEIN 1"/>
    <property type="match status" value="1"/>
</dbReference>
<dbReference type="Pfam" id="PF01532">
    <property type="entry name" value="Glyco_hydro_47"/>
    <property type="match status" value="1"/>
</dbReference>